<dbReference type="Proteomes" id="UP000291338">
    <property type="component" value="Unassembled WGS sequence"/>
</dbReference>
<comment type="caution">
    <text evidence="1">The sequence shown here is derived from an EMBL/GenBank/DDBJ whole genome shotgun (WGS) entry which is preliminary data.</text>
</comment>
<dbReference type="EMBL" id="PPSX01000036">
    <property type="protein sequence ID" value="RZQ53039.1"/>
    <property type="molecule type" value="Genomic_DNA"/>
</dbReference>
<evidence type="ECO:0000313" key="2">
    <source>
        <dbReference type="Proteomes" id="UP000291338"/>
    </source>
</evidence>
<dbReference type="AlphaFoldDB" id="A0A4Q7INB5"/>
<name>A0A4Q7INB5_9GAMM</name>
<sequence>MSQFLVEKLITDPAHWEYQVSKVREFRESMRESIAKGKANLKPKRDVVIPPLHNDSPPLHYLSHARILAKRGWL</sequence>
<dbReference type="RefSeq" id="WP_130255504.1">
    <property type="nucleotide sequence ID" value="NZ_PPSX01000036.1"/>
</dbReference>
<organism evidence="1 2">
    <name type="scientific">Pseudoalteromonas phenolica</name>
    <dbReference type="NCBI Taxonomy" id="161398"/>
    <lineage>
        <taxon>Bacteria</taxon>
        <taxon>Pseudomonadati</taxon>
        <taxon>Pseudomonadota</taxon>
        <taxon>Gammaproteobacteria</taxon>
        <taxon>Alteromonadales</taxon>
        <taxon>Pseudoalteromonadaceae</taxon>
        <taxon>Pseudoalteromonas</taxon>
    </lineage>
</organism>
<gene>
    <name evidence="1" type="ORF">C1E23_10415</name>
</gene>
<protein>
    <submittedName>
        <fullName evidence="1">Uncharacterized protein</fullName>
    </submittedName>
</protein>
<evidence type="ECO:0000313" key="1">
    <source>
        <dbReference type="EMBL" id="RZQ53039.1"/>
    </source>
</evidence>
<accession>A0A4Q7INB5</accession>
<reference evidence="1 2" key="1">
    <citation type="submission" date="2018-01" db="EMBL/GenBank/DDBJ databases">
        <title>Co-occurrence of chitin degradation, pigmentation and bioactivity in marine Pseudoalteromonas.</title>
        <authorList>
            <person name="Paulsen S."/>
            <person name="Gram L."/>
            <person name="Machado H."/>
        </authorList>
    </citation>
    <scope>NUCLEOTIDE SEQUENCE [LARGE SCALE GENOMIC DNA]</scope>
    <source>
        <strain evidence="1 2">S3898</strain>
    </source>
</reference>
<proteinExistence type="predicted"/>